<dbReference type="STRING" id="253628.A0A0D1YL14"/>
<evidence type="ECO:0000313" key="2">
    <source>
        <dbReference type="Proteomes" id="UP000053259"/>
    </source>
</evidence>
<keyword evidence="2" id="KW-1185">Reference proteome</keyword>
<organism evidence="1 2">
    <name type="scientific">Verruconis gallopava</name>
    <dbReference type="NCBI Taxonomy" id="253628"/>
    <lineage>
        <taxon>Eukaryota</taxon>
        <taxon>Fungi</taxon>
        <taxon>Dikarya</taxon>
        <taxon>Ascomycota</taxon>
        <taxon>Pezizomycotina</taxon>
        <taxon>Dothideomycetes</taxon>
        <taxon>Pleosporomycetidae</taxon>
        <taxon>Venturiales</taxon>
        <taxon>Sympoventuriaceae</taxon>
        <taxon>Verruconis</taxon>
    </lineage>
</organism>
<dbReference type="Proteomes" id="UP000053259">
    <property type="component" value="Unassembled WGS sequence"/>
</dbReference>
<reference evidence="1 2" key="1">
    <citation type="submission" date="2015-01" db="EMBL/GenBank/DDBJ databases">
        <title>The Genome Sequence of Ochroconis gallopava CBS43764.</title>
        <authorList>
            <consortium name="The Broad Institute Genomics Platform"/>
            <person name="Cuomo C."/>
            <person name="de Hoog S."/>
            <person name="Gorbushina A."/>
            <person name="Stielow B."/>
            <person name="Teixiera M."/>
            <person name="Abouelleil A."/>
            <person name="Chapman S.B."/>
            <person name="Priest M."/>
            <person name="Young S.K."/>
            <person name="Wortman J."/>
            <person name="Nusbaum C."/>
            <person name="Birren B."/>
        </authorList>
    </citation>
    <scope>NUCLEOTIDE SEQUENCE [LARGE SCALE GENOMIC DNA]</scope>
    <source>
        <strain evidence="1 2">CBS 43764</strain>
    </source>
</reference>
<sequence length="356" mass="40673">MLPKMKEKGDFIPHYVQRPHLRRKPSPLTIVLSILLGLNGIHYLWTWGRPHSGHINQPGGITPSLSQISYIVKALYEPLLVSVTADEITTEDQHKHTLEKIKPWTTPSNSRLCILDIETDRQKPRASERIWRSPPTVHPGTLNHYIYARIHGYSYKSGDGSMFMQSSSDLERVLFKVEELFREQCQTVVLVDAALGFSEMNLPIEWLFNRWEVTKETPFAFAYNPEQRETRFPGLMIIQNVANGEGLAAARNCLDTNGQDIGCRKVVNILQPDIPLCTRGYDCVGTFMRYSWTSSDLEHVVFGGGVVKDLVGRLSKEYSDVFNLNEKKKKARPTRRRLDDELDLLPLIENHGTDRS</sequence>
<dbReference type="RefSeq" id="XP_016211361.1">
    <property type="nucleotide sequence ID" value="XM_016360684.1"/>
</dbReference>
<name>A0A0D1YL14_9PEZI</name>
<protein>
    <submittedName>
        <fullName evidence="1">Uncharacterized protein</fullName>
    </submittedName>
</protein>
<evidence type="ECO:0000313" key="1">
    <source>
        <dbReference type="EMBL" id="KIW01492.1"/>
    </source>
</evidence>
<dbReference type="AlphaFoldDB" id="A0A0D1YL14"/>
<gene>
    <name evidence="1" type="ORF">PV09_06972</name>
</gene>
<dbReference type="GeneID" id="27314945"/>
<dbReference type="EMBL" id="KN847554">
    <property type="protein sequence ID" value="KIW01492.1"/>
    <property type="molecule type" value="Genomic_DNA"/>
</dbReference>
<accession>A0A0D1YL14</accession>
<dbReference type="InParanoid" id="A0A0D1YL14"/>
<dbReference type="VEuPathDB" id="FungiDB:PV09_06972"/>
<dbReference type="OrthoDB" id="3763672at2759"/>
<dbReference type="HOGENOM" id="CLU_039661_0_0_1"/>
<proteinExistence type="predicted"/>